<accession>I0IC23</accession>
<gene>
    <name evidence="3" type="ordered locus">PSMK_06520</name>
</gene>
<evidence type="ECO:0000313" key="3">
    <source>
        <dbReference type="EMBL" id="BAM02811.1"/>
    </source>
</evidence>
<evidence type="ECO:0000256" key="1">
    <source>
        <dbReference type="SAM" id="SignalP"/>
    </source>
</evidence>
<dbReference type="HOGENOM" id="CLU_030508_1_0_0"/>
<feature type="signal peptide" evidence="1">
    <location>
        <begin position="1"/>
        <end position="23"/>
    </location>
</feature>
<dbReference type="Proteomes" id="UP000007881">
    <property type="component" value="Chromosome"/>
</dbReference>
<dbReference type="RefSeq" id="WP_014436031.1">
    <property type="nucleotide sequence ID" value="NC_017080.1"/>
</dbReference>
<dbReference type="eggNOG" id="COG3568">
    <property type="taxonomic scope" value="Bacteria"/>
</dbReference>
<organism evidence="3 4">
    <name type="scientific">Phycisphaera mikurensis (strain NBRC 102666 / KCTC 22515 / FYK2301M01)</name>
    <dbReference type="NCBI Taxonomy" id="1142394"/>
    <lineage>
        <taxon>Bacteria</taxon>
        <taxon>Pseudomonadati</taxon>
        <taxon>Planctomycetota</taxon>
        <taxon>Phycisphaerae</taxon>
        <taxon>Phycisphaerales</taxon>
        <taxon>Phycisphaeraceae</taxon>
        <taxon>Phycisphaera</taxon>
    </lineage>
</organism>
<evidence type="ECO:0000259" key="2">
    <source>
        <dbReference type="Pfam" id="PF03372"/>
    </source>
</evidence>
<dbReference type="EMBL" id="AP012338">
    <property type="protein sequence ID" value="BAM02811.1"/>
    <property type="molecule type" value="Genomic_DNA"/>
</dbReference>
<sequence length="299" mass="33788">MTRHAAPSLCLLVLLFSAFTADAAAELQPLKVMTFNIRFGTADDGENHWDHRKEHVVETVRAFGPDIVGYQEMMPFQETFVLEGLPGYALAGSTHGLEGRQQRAASAQIFWRADRFESVDAGLFHISQTPDVFGGDDWDSNQPRRVEWVQLRERPTGRTLHVFNTHFDHIGGKSKVHGARLMRERMKRIAGEGPVLVLGDFNTKAFTGEPYRLLLAEGSSEPPVLIDTFAAANPNPGWTGTFNKFEPQNQRTARIDWILHSEHFEVESARINLVTFDGRFPSDHHPVEATLSWSEKKRR</sequence>
<dbReference type="KEGG" id="phm:PSMK_06520"/>
<dbReference type="PANTHER" id="PTHR12121:SF36">
    <property type="entry name" value="ENDONUCLEASE_EXONUCLEASE_PHOSPHATASE DOMAIN-CONTAINING PROTEIN"/>
    <property type="match status" value="1"/>
</dbReference>
<dbReference type="GO" id="GO:0000175">
    <property type="term" value="F:3'-5'-RNA exonuclease activity"/>
    <property type="evidence" value="ECO:0007669"/>
    <property type="project" value="TreeGrafter"/>
</dbReference>
<dbReference type="OrthoDB" id="9793162at2"/>
<keyword evidence="4" id="KW-1185">Reference proteome</keyword>
<evidence type="ECO:0000313" key="4">
    <source>
        <dbReference type="Proteomes" id="UP000007881"/>
    </source>
</evidence>
<proteinExistence type="predicted"/>
<dbReference type="Gene3D" id="3.60.10.10">
    <property type="entry name" value="Endonuclease/exonuclease/phosphatase"/>
    <property type="match status" value="1"/>
</dbReference>
<dbReference type="AlphaFoldDB" id="I0IC23"/>
<feature type="chain" id="PRO_5003629578" description="Endonuclease/exonuclease/phosphatase domain-containing protein" evidence="1">
    <location>
        <begin position="24"/>
        <end position="299"/>
    </location>
</feature>
<dbReference type="CDD" id="cd09083">
    <property type="entry name" value="EEP-1"/>
    <property type="match status" value="1"/>
</dbReference>
<dbReference type="InterPro" id="IPR036691">
    <property type="entry name" value="Endo/exonu/phosph_ase_sf"/>
</dbReference>
<keyword evidence="1" id="KW-0732">Signal</keyword>
<dbReference type="STRING" id="1142394.PSMK_06520"/>
<dbReference type="PANTHER" id="PTHR12121">
    <property type="entry name" value="CARBON CATABOLITE REPRESSOR PROTEIN 4"/>
    <property type="match status" value="1"/>
</dbReference>
<reference evidence="3 4" key="1">
    <citation type="submission" date="2012-02" db="EMBL/GenBank/DDBJ databases">
        <title>Complete genome sequence of Phycisphaera mikurensis NBRC 102666.</title>
        <authorList>
            <person name="Ankai A."/>
            <person name="Hosoyama A."/>
            <person name="Terui Y."/>
            <person name="Sekine M."/>
            <person name="Fukai R."/>
            <person name="Kato Y."/>
            <person name="Nakamura S."/>
            <person name="Yamada-Narita S."/>
            <person name="Kawakoshi A."/>
            <person name="Fukunaga Y."/>
            <person name="Yamazaki S."/>
            <person name="Fujita N."/>
        </authorList>
    </citation>
    <scope>NUCLEOTIDE SEQUENCE [LARGE SCALE GENOMIC DNA]</scope>
    <source>
        <strain evidence="4">NBRC 102666 / KCTC 22515 / FYK2301M01</strain>
    </source>
</reference>
<dbReference type="SUPFAM" id="SSF56219">
    <property type="entry name" value="DNase I-like"/>
    <property type="match status" value="1"/>
</dbReference>
<dbReference type="Pfam" id="PF03372">
    <property type="entry name" value="Exo_endo_phos"/>
    <property type="match status" value="1"/>
</dbReference>
<feature type="domain" description="Endonuclease/exonuclease/phosphatase" evidence="2">
    <location>
        <begin position="33"/>
        <end position="284"/>
    </location>
</feature>
<dbReference type="InterPro" id="IPR050410">
    <property type="entry name" value="CCR4/nocturin_mRNA_transcr"/>
</dbReference>
<name>I0IC23_PHYMF</name>
<dbReference type="InterPro" id="IPR005135">
    <property type="entry name" value="Endo/exonuclease/phosphatase"/>
</dbReference>
<protein>
    <recommendedName>
        <fullName evidence="2">Endonuclease/exonuclease/phosphatase domain-containing protein</fullName>
    </recommendedName>
</protein>